<evidence type="ECO:0000313" key="10">
    <source>
        <dbReference type="Proteomes" id="UP001500460"/>
    </source>
</evidence>
<keyword evidence="4 6" id="KW-0238">DNA-binding</keyword>
<evidence type="ECO:0000256" key="2">
    <source>
        <dbReference type="ARBA" id="ARBA00023012"/>
    </source>
</evidence>
<dbReference type="RefSeq" id="WP_344601330.1">
    <property type="nucleotide sequence ID" value="NZ_BAAATK010000008.1"/>
</dbReference>
<sequence length="287" mass="30639">MGEGTTGTGTTGAETAGTGADGTETAGADGTAHGLRCELLGPLRALRDGVEIPLGPPKQRAVLAVLLLQEGRSISYDGLVEAVWGGAPPVHVRNLVQKYVSGLRRALGDGAELVWTGSGYRLTGVRADDLLRRRALVDEARAARDAGDLRRAGELAGRAEALWRGEFAEGLQAPYLAAERLRWAEKRLTVLEARLAGQIELGRPFEYVHELVRLVAAHPLRERLVELLMLALCRAGRPADALTAYEAARRRLAEAMGTDPGPALRSLHARILRQDPALLPTPPVAVG</sequence>
<dbReference type="Pfam" id="PF00486">
    <property type="entry name" value="Trans_reg_C"/>
    <property type="match status" value="1"/>
</dbReference>
<feature type="DNA-binding region" description="OmpR/PhoB-type" evidence="6">
    <location>
        <begin position="27"/>
        <end position="124"/>
    </location>
</feature>
<dbReference type="EMBL" id="BAAATK010000008">
    <property type="protein sequence ID" value="GAA2429884.1"/>
    <property type="molecule type" value="Genomic_DNA"/>
</dbReference>
<keyword evidence="5" id="KW-0804">Transcription</keyword>
<dbReference type="SUPFAM" id="SSF46894">
    <property type="entry name" value="C-terminal effector domain of the bipartite response regulators"/>
    <property type="match status" value="1"/>
</dbReference>
<reference evidence="9 10" key="1">
    <citation type="journal article" date="2019" name="Int. J. Syst. Evol. Microbiol.">
        <title>The Global Catalogue of Microorganisms (GCM) 10K type strain sequencing project: providing services to taxonomists for standard genome sequencing and annotation.</title>
        <authorList>
            <consortium name="The Broad Institute Genomics Platform"/>
            <consortium name="The Broad Institute Genome Sequencing Center for Infectious Disease"/>
            <person name="Wu L."/>
            <person name="Ma J."/>
        </authorList>
    </citation>
    <scope>NUCLEOTIDE SEQUENCE [LARGE SCALE GENOMIC DNA]</scope>
    <source>
        <strain evidence="9 10">JCM 6922</strain>
    </source>
</reference>
<dbReference type="Gene3D" id="1.25.40.10">
    <property type="entry name" value="Tetratricopeptide repeat domain"/>
    <property type="match status" value="1"/>
</dbReference>
<feature type="compositionally biased region" description="Low complexity" evidence="7">
    <location>
        <begin position="11"/>
        <end position="28"/>
    </location>
</feature>
<dbReference type="Pfam" id="PF03704">
    <property type="entry name" value="BTAD"/>
    <property type="match status" value="1"/>
</dbReference>
<feature type="region of interest" description="Disordered" evidence="7">
    <location>
        <begin position="1"/>
        <end position="28"/>
    </location>
</feature>
<feature type="compositionally biased region" description="Gly residues" evidence="7">
    <location>
        <begin position="1"/>
        <end position="10"/>
    </location>
</feature>
<evidence type="ECO:0000256" key="1">
    <source>
        <dbReference type="ARBA" id="ARBA00005820"/>
    </source>
</evidence>
<comment type="caution">
    <text evidence="9">The sequence shown here is derived from an EMBL/GenBank/DDBJ whole genome shotgun (WGS) entry which is preliminary data.</text>
</comment>
<dbReference type="InterPro" id="IPR051677">
    <property type="entry name" value="AfsR-DnrI-RedD_regulator"/>
</dbReference>
<dbReference type="SUPFAM" id="SSF48452">
    <property type="entry name" value="TPR-like"/>
    <property type="match status" value="1"/>
</dbReference>
<keyword evidence="2" id="KW-0902">Two-component regulatory system</keyword>
<organism evidence="9 10">
    <name type="scientific">Streptomyces glaucus</name>
    <dbReference type="NCBI Taxonomy" id="284029"/>
    <lineage>
        <taxon>Bacteria</taxon>
        <taxon>Bacillati</taxon>
        <taxon>Actinomycetota</taxon>
        <taxon>Actinomycetes</taxon>
        <taxon>Kitasatosporales</taxon>
        <taxon>Streptomycetaceae</taxon>
        <taxon>Streptomyces</taxon>
    </lineage>
</organism>
<keyword evidence="10" id="KW-1185">Reference proteome</keyword>
<dbReference type="Proteomes" id="UP001500460">
    <property type="component" value="Unassembled WGS sequence"/>
</dbReference>
<evidence type="ECO:0000313" key="9">
    <source>
        <dbReference type="EMBL" id="GAA2429884.1"/>
    </source>
</evidence>
<dbReference type="Gene3D" id="1.10.10.10">
    <property type="entry name" value="Winged helix-like DNA-binding domain superfamily/Winged helix DNA-binding domain"/>
    <property type="match status" value="1"/>
</dbReference>
<gene>
    <name evidence="9" type="ORF">GCM10010421_17610</name>
</gene>
<evidence type="ECO:0000259" key="8">
    <source>
        <dbReference type="PROSITE" id="PS51755"/>
    </source>
</evidence>
<protein>
    <recommendedName>
        <fullName evidence="8">OmpR/PhoB-type domain-containing protein</fullName>
    </recommendedName>
</protein>
<dbReference type="PROSITE" id="PS51755">
    <property type="entry name" value="OMPR_PHOB"/>
    <property type="match status" value="1"/>
</dbReference>
<dbReference type="PANTHER" id="PTHR35807">
    <property type="entry name" value="TRANSCRIPTIONAL REGULATOR REDD-RELATED"/>
    <property type="match status" value="1"/>
</dbReference>
<dbReference type="InterPro" id="IPR005158">
    <property type="entry name" value="BTAD"/>
</dbReference>
<evidence type="ECO:0000256" key="7">
    <source>
        <dbReference type="SAM" id="MobiDB-lite"/>
    </source>
</evidence>
<dbReference type="CDD" id="cd15831">
    <property type="entry name" value="BTAD"/>
    <property type="match status" value="1"/>
</dbReference>
<dbReference type="InterPro" id="IPR001867">
    <property type="entry name" value="OmpR/PhoB-type_DNA-bd"/>
</dbReference>
<evidence type="ECO:0000256" key="5">
    <source>
        <dbReference type="ARBA" id="ARBA00023163"/>
    </source>
</evidence>
<comment type="similarity">
    <text evidence="1">Belongs to the AfsR/DnrI/RedD regulatory family.</text>
</comment>
<proteinExistence type="inferred from homology"/>
<evidence type="ECO:0000256" key="3">
    <source>
        <dbReference type="ARBA" id="ARBA00023015"/>
    </source>
</evidence>
<evidence type="ECO:0000256" key="6">
    <source>
        <dbReference type="PROSITE-ProRule" id="PRU01091"/>
    </source>
</evidence>
<evidence type="ECO:0000256" key="4">
    <source>
        <dbReference type="ARBA" id="ARBA00023125"/>
    </source>
</evidence>
<name>A0ABN3JIQ2_9ACTN</name>
<dbReference type="InterPro" id="IPR011990">
    <property type="entry name" value="TPR-like_helical_dom_sf"/>
</dbReference>
<dbReference type="PANTHER" id="PTHR35807:SF1">
    <property type="entry name" value="TRANSCRIPTIONAL REGULATOR REDD"/>
    <property type="match status" value="1"/>
</dbReference>
<keyword evidence="3" id="KW-0805">Transcription regulation</keyword>
<dbReference type="InterPro" id="IPR016032">
    <property type="entry name" value="Sig_transdc_resp-reg_C-effctor"/>
</dbReference>
<feature type="domain" description="OmpR/PhoB-type" evidence="8">
    <location>
        <begin position="27"/>
        <end position="124"/>
    </location>
</feature>
<dbReference type="SMART" id="SM01043">
    <property type="entry name" value="BTAD"/>
    <property type="match status" value="1"/>
</dbReference>
<dbReference type="InterPro" id="IPR036388">
    <property type="entry name" value="WH-like_DNA-bd_sf"/>
</dbReference>
<dbReference type="SMART" id="SM00862">
    <property type="entry name" value="Trans_reg_C"/>
    <property type="match status" value="1"/>
</dbReference>
<accession>A0ABN3JIQ2</accession>